<evidence type="ECO:0000256" key="8">
    <source>
        <dbReference type="ARBA" id="ARBA00022679"/>
    </source>
</evidence>
<evidence type="ECO:0000256" key="7">
    <source>
        <dbReference type="ARBA" id="ARBA00022676"/>
    </source>
</evidence>
<accession>A0A549SZT3</accession>
<dbReference type="InterPro" id="IPR000836">
    <property type="entry name" value="PRTase_dom"/>
</dbReference>
<proteinExistence type="inferred from homology"/>
<evidence type="ECO:0000256" key="1">
    <source>
        <dbReference type="ARBA" id="ARBA00001946"/>
    </source>
</evidence>
<comment type="catalytic activity">
    <reaction evidence="14">
        <text>IMP + diphosphate = hypoxanthine + 5-phospho-alpha-D-ribose 1-diphosphate</text>
        <dbReference type="Rhea" id="RHEA:17973"/>
        <dbReference type="ChEBI" id="CHEBI:17368"/>
        <dbReference type="ChEBI" id="CHEBI:33019"/>
        <dbReference type="ChEBI" id="CHEBI:58017"/>
        <dbReference type="ChEBI" id="CHEBI:58053"/>
        <dbReference type="EC" id="2.4.2.8"/>
    </reaction>
    <physiologicalReaction direction="right-to-left" evidence="14">
        <dbReference type="Rhea" id="RHEA:17975"/>
    </physiologicalReaction>
</comment>
<dbReference type="GO" id="GO:0052657">
    <property type="term" value="F:guanine phosphoribosyltransferase activity"/>
    <property type="evidence" value="ECO:0007669"/>
    <property type="project" value="RHEA"/>
</dbReference>
<comment type="pathway">
    <text evidence="3 15">Purine metabolism; IMP biosynthesis via salvage pathway; IMP from hypoxanthine: step 1/1.</text>
</comment>
<keyword evidence="10 15" id="KW-0660">Purine salvage</keyword>
<dbReference type="InterPro" id="IPR050408">
    <property type="entry name" value="HGPRT"/>
</dbReference>
<dbReference type="Gene3D" id="3.40.50.2020">
    <property type="match status" value="1"/>
</dbReference>
<keyword evidence="9 15" id="KW-0479">Metal-binding</keyword>
<organism evidence="17 18">
    <name type="scientific">Rhizobium straminoryzae</name>
    <dbReference type="NCBI Taxonomy" id="1387186"/>
    <lineage>
        <taxon>Bacteria</taxon>
        <taxon>Pseudomonadati</taxon>
        <taxon>Pseudomonadota</taxon>
        <taxon>Alphaproteobacteria</taxon>
        <taxon>Hyphomicrobiales</taxon>
        <taxon>Rhizobiaceae</taxon>
        <taxon>Rhizobium/Agrobacterium group</taxon>
        <taxon>Rhizobium</taxon>
    </lineage>
</organism>
<comment type="caution">
    <text evidence="17">The sequence shown here is derived from an EMBL/GenBank/DDBJ whole genome shotgun (WGS) entry which is preliminary data.</text>
</comment>
<evidence type="ECO:0000256" key="14">
    <source>
        <dbReference type="ARBA" id="ARBA00049402"/>
    </source>
</evidence>
<keyword evidence="6 15" id="KW-0963">Cytoplasm</keyword>
<evidence type="ECO:0000256" key="12">
    <source>
        <dbReference type="ARBA" id="ARBA00022842"/>
    </source>
</evidence>
<comment type="subcellular location">
    <subcellularLocation>
        <location evidence="2 15">Cytoplasm</location>
    </subcellularLocation>
</comment>
<dbReference type="GO" id="GO:0005829">
    <property type="term" value="C:cytosol"/>
    <property type="evidence" value="ECO:0007669"/>
    <property type="project" value="TreeGrafter"/>
</dbReference>
<evidence type="ECO:0000256" key="10">
    <source>
        <dbReference type="ARBA" id="ARBA00022726"/>
    </source>
</evidence>
<evidence type="ECO:0000256" key="2">
    <source>
        <dbReference type="ARBA" id="ARBA00004496"/>
    </source>
</evidence>
<dbReference type="AlphaFoldDB" id="A0A549SZT3"/>
<evidence type="ECO:0000313" key="17">
    <source>
        <dbReference type="EMBL" id="TRL35143.1"/>
    </source>
</evidence>
<comment type="catalytic activity">
    <reaction evidence="13">
        <text>GMP + diphosphate = guanine + 5-phospho-alpha-D-ribose 1-diphosphate</text>
        <dbReference type="Rhea" id="RHEA:25424"/>
        <dbReference type="ChEBI" id="CHEBI:16235"/>
        <dbReference type="ChEBI" id="CHEBI:33019"/>
        <dbReference type="ChEBI" id="CHEBI:58017"/>
        <dbReference type="ChEBI" id="CHEBI:58115"/>
        <dbReference type="EC" id="2.4.2.8"/>
    </reaction>
    <physiologicalReaction direction="right-to-left" evidence="13">
        <dbReference type="Rhea" id="RHEA:25426"/>
    </physiologicalReaction>
</comment>
<evidence type="ECO:0000259" key="16">
    <source>
        <dbReference type="Pfam" id="PF00156"/>
    </source>
</evidence>
<sequence>MPIVRGKVIEPLYTAEQIAHRNQILAREIAEGPTKDLLVIAILKGSFIFAADLLRALHETGLAPEVEFITLSSYGTGTVSQGVRIVKDIDSDVKDRDVLLIDDILESGRTLKFAKELLFERGARNVTVAVLLDKRMKRKEALEAEYVGFDCPDHFVVGYGMDVAYAFRELPFVGVVTGDAPAEG</sequence>
<comment type="similarity">
    <text evidence="4 15">Belongs to the purine/pyrimidine phosphoribosyltransferase family.</text>
</comment>
<dbReference type="EC" id="2.4.2.8" evidence="5 15"/>
<dbReference type="Pfam" id="PF00156">
    <property type="entry name" value="Pribosyltran"/>
    <property type="match status" value="1"/>
</dbReference>
<dbReference type="UniPathway" id="UPA00591">
    <property type="reaction ID" value="UER00648"/>
</dbReference>
<evidence type="ECO:0000256" key="5">
    <source>
        <dbReference type="ARBA" id="ARBA00011895"/>
    </source>
</evidence>
<dbReference type="SUPFAM" id="SSF53271">
    <property type="entry name" value="PRTase-like"/>
    <property type="match status" value="1"/>
</dbReference>
<comment type="cofactor">
    <cofactor evidence="1 15">
        <name>Mg(2+)</name>
        <dbReference type="ChEBI" id="CHEBI:18420"/>
    </cofactor>
</comment>
<keyword evidence="12 15" id="KW-0460">Magnesium</keyword>
<evidence type="ECO:0000256" key="3">
    <source>
        <dbReference type="ARBA" id="ARBA00004669"/>
    </source>
</evidence>
<dbReference type="Proteomes" id="UP000316801">
    <property type="component" value="Unassembled WGS sequence"/>
</dbReference>
<name>A0A549SZT3_9HYPH</name>
<dbReference type="InterPro" id="IPR029057">
    <property type="entry name" value="PRTase-like"/>
</dbReference>
<dbReference type="GO" id="GO:0006178">
    <property type="term" value="P:guanine salvage"/>
    <property type="evidence" value="ECO:0007669"/>
    <property type="project" value="TreeGrafter"/>
</dbReference>
<dbReference type="GO" id="GO:0000166">
    <property type="term" value="F:nucleotide binding"/>
    <property type="evidence" value="ECO:0007669"/>
    <property type="project" value="UniProtKB-KW"/>
</dbReference>
<dbReference type="GO" id="GO:0032264">
    <property type="term" value="P:IMP salvage"/>
    <property type="evidence" value="ECO:0007669"/>
    <property type="project" value="UniProtKB-UniPathway"/>
</dbReference>
<evidence type="ECO:0000256" key="4">
    <source>
        <dbReference type="ARBA" id="ARBA00008391"/>
    </source>
</evidence>
<evidence type="ECO:0000256" key="15">
    <source>
        <dbReference type="RuleBase" id="RU364099"/>
    </source>
</evidence>
<dbReference type="CDD" id="cd06223">
    <property type="entry name" value="PRTases_typeI"/>
    <property type="match status" value="1"/>
</dbReference>
<gene>
    <name evidence="17" type="primary">hpt</name>
    <name evidence="17" type="ORF">FNA46_20945</name>
</gene>
<evidence type="ECO:0000256" key="13">
    <source>
        <dbReference type="ARBA" id="ARBA00048811"/>
    </source>
</evidence>
<keyword evidence="18" id="KW-1185">Reference proteome</keyword>
<evidence type="ECO:0000256" key="9">
    <source>
        <dbReference type="ARBA" id="ARBA00022723"/>
    </source>
</evidence>
<dbReference type="PANTHER" id="PTHR43340">
    <property type="entry name" value="HYPOXANTHINE-GUANINE PHOSPHORIBOSYLTRANSFERASE"/>
    <property type="match status" value="1"/>
</dbReference>
<dbReference type="InterPro" id="IPR005904">
    <property type="entry name" value="Hxn_phspho_trans"/>
</dbReference>
<dbReference type="GO" id="GO:0006166">
    <property type="term" value="P:purine ribonucleoside salvage"/>
    <property type="evidence" value="ECO:0007669"/>
    <property type="project" value="UniProtKB-KW"/>
</dbReference>
<dbReference type="GO" id="GO:0000287">
    <property type="term" value="F:magnesium ion binding"/>
    <property type="evidence" value="ECO:0007669"/>
    <property type="project" value="TreeGrafter"/>
</dbReference>
<evidence type="ECO:0000256" key="6">
    <source>
        <dbReference type="ARBA" id="ARBA00022490"/>
    </source>
</evidence>
<dbReference type="PANTHER" id="PTHR43340:SF1">
    <property type="entry name" value="HYPOXANTHINE PHOSPHORIBOSYLTRANSFERASE"/>
    <property type="match status" value="1"/>
</dbReference>
<evidence type="ECO:0000313" key="18">
    <source>
        <dbReference type="Proteomes" id="UP000316801"/>
    </source>
</evidence>
<dbReference type="GO" id="GO:0032263">
    <property type="term" value="P:GMP salvage"/>
    <property type="evidence" value="ECO:0007669"/>
    <property type="project" value="TreeGrafter"/>
</dbReference>
<feature type="domain" description="Phosphoribosyltransferase" evidence="16">
    <location>
        <begin position="15"/>
        <end position="162"/>
    </location>
</feature>
<dbReference type="EMBL" id="VJMG01000069">
    <property type="protein sequence ID" value="TRL35143.1"/>
    <property type="molecule type" value="Genomic_DNA"/>
</dbReference>
<keyword evidence="7 15" id="KW-0328">Glycosyltransferase</keyword>
<evidence type="ECO:0000256" key="11">
    <source>
        <dbReference type="ARBA" id="ARBA00022741"/>
    </source>
</evidence>
<dbReference type="RefSeq" id="WP_143127157.1">
    <property type="nucleotide sequence ID" value="NZ_VJMG01000069.1"/>
</dbReference>
<reference evidence="17 18" key="1">
    <citation type="submission" date="2019-07" db="EMBL/GenBank/DDBJ databases">
        <title>Ln-dependent methylotrophs.</title>
        <authorList>
            <person name="Tani A."/>
        </authorList>
    </citation>
    <scope>NUCLEOTIDE SEQUENCE [LARGE SCALE GENOMIC DNA]</scope>
    <source>
        <strain evidence="17 18">SM12</strain>
    </source>
</reference>
<keyword evidence="8 15" id="KW-0808">Transferase</keyword>
<dbReference type="GO" id="GO:0046100">
    <property type="term" value="P:hypoxanthine metabolic process"/>
    <property type="evidence" value="ECO:0007669"/>
    <property type="project" value="TreeGrafter"/>
</dbReference>
<keyword evidence="11 15" id="KW-0547">Nucleotide-binding</keyword>
<dbReference type="NCBIfam" id="TIGR01203">
    <property type="entry name" value="HGPRTase"/>
    <property type="match status" value="1"/>
</dbReference>
<protein>
    <recommendedName>
        <fullName evidence="5 15">Hypoxanthine phosphoribosyltransferase</fullName>
        <ecNumber evidence="5 15">2.4.2.8</ecNumber>
    </recommendedName>
</protein>
<dbReference type="GO" id="GO:0004422">
    <property type="term" value="F:hypoxanthine phosphoribosyltransferase activity"/>
    <property type="evidence" value="ECO:0007669"/>
    <property type="project" value="InterPro"/>
</dbReference>